<evidence type="ECO:0000313" key="2">
    <source>
        <dbReference type="EMBL" id="GIY72462.1"/>
    </source>
</evidence>
<dbReference type="AlphaFoldDB" id="A0AAV4VQD8"/>
<gene>
    <name evidence="2" type="ORF">CEXT_678291</name>
</gene>
<dbReference type="Proteomes" id="UP001054945">
    <property type="component" value="Unassembled WGS sequence"/>
</dbReference>
<keyword evidence="3" id="KW-1185">Reference proteome</keyword>
<name>A0AAV4VQD8_CAEEX</name>
<sequence>MRVTFEKGVRTQRGGCGGGGWKSLDKKQKNNNADDPSQKENSGQLTAGGGGWTCTVFQGLIKSCLILTNKHVFADYSYTEMC</sequence>
<proteinExistence type="predicted"/>
<reference evidence="2 3" key="1">
    <citation type="submission" date="2021-06" db="EMBL/GenBank/DDBJ databases">
        <title>Caerostris extrusa draft genome.</title>
        <authorList>
            <person name="Kono N."/>
            <person name="Arakawa K."/>
        </authorList>
    </citation>
    <scope>NUCLEOTIDE SEQUENCE [LARGE SCALE GENOMIC DNA]</scope>
</reference>
<accession>A0AAV4VQD8</accession>
<comment type="caution">
    <text evidence="2">The sequence shown here is derived from an EMBL/GenBank/DDBJ whole genome shotgun (WGS) entry which is preliminary data.</text>
</comment>
<protein>
    <submittedName>
        <fullName evidence="2">Uncharacterized protein</fullName>
    </submittedName>
</protein>
<dbReference type="EMBL" id="BPLR01014949">
    <property type="protein sequence ID" value="GIY72462.1"/>
    <property type="molecule type" value="Genomic_DNA"/>
</dbReference>
<evidence type="ECO:0000256" key="1">
    <source>
        <dbReference type="SAM" id="MobiDB-lite"/>
    </source>
</evidence>
<evidence type="ECO:0000313" key="3">
    <source>
        <dbReference type="Proteomes" id="UP001054945"/>
    </source>
</evidence>
<feature type="compositionally biased region" description="Polar residues" evidence="1">
    <location>
        <begin position="30"/>
        <end position="45"/>
    </location>
</feature>
<feature type="region of interest" description="Disordered" evidence="1">
    <location>
        <begin position="1"/>
        <end position="50"/>
    </location>
</feature>
<organism evidence="2 3">
    <name type="scientific">Caerostris extrusa</name>
    <name type="common">Bark spider</name>
    <name type="synonym">Caerostris bankana</name>
    <dbReference type="NCBI Taxonomy" id="172846"/>
    <lineage>
        <taxon>Eukaryota</taxon>
        <taxon>Metazoa</taxon>
        <taxon>Ecdysozoa</taxon>
        <taxon>Arthropoda</taxon>
        <taxon>Chelicerata</taxon>
        <taxon>Arachnida</taxon>
        <taxon>Araneae</taxon>
        <taxon>Araneomorphae</taxon>
        <taxon>Entelegynae</taxon>
        <taxon>Araneoidea</taxon>
        <taxon>Araneidae</taxon>
        <taxon>Caerostris</taxon>
    </lineage>
</organism>